<dbReference type="InterPro" id="IPR012902">
    <property type="entry name" value="N_methyl_site"/>
</dbReference>
<keyword evidence="1" id="KW-1133">Transmembrane helix</keyword>
<reference evidence="2" key="1">
    <citation type="submission" date="2020-07" db="EMBL/GenBank/DDBJ databases">
        <title>Genomic analysis of a strain of Sedimentibacter Hydroxybenzoicus DSM7310.</title>
        <authorList>
            <person name="Ma S."/>
        </authorList>
    </citation>
    <scope>NUCLEOTIDE SEQUENCE</scope>
    <source>
        <strain evidence="2">DSM 7310</strain>
    </source>
</reference>
<keyword evidence="3" id="KW-1185">Reference proteome</keyword>
<proteinExistence type="predicted"/>
<dbReference type="AlphaFoldDB" id="A0A974GWA8"/>
<organism evidence="2 3">
    <name type="scientific">Sedimentibacter hydroxybenzoicus DSM 7310</name>
    <dbReference type="NCBI Taxonomy" id="1123245"/>
    <lineage>
        <taxon>Bacteria</taxon>
        <taxon>Bacillati</taxon>
        <taxon>Bacillota</taxon>
        <taxon>Tissierellia</taxon>
        <taxon>Sedimentibacter</taxon>
    </lineage>
</organism>
<protein>
    <submittedName>
        <fullName evidence="2">Type II secretion system protein</fullName>
    </submittedName>
</protein>
<name>A0A974GWA8_SEDHY</name>
<dbReference type="PROSITE" id="PS00409">
    <property type="entry name" value="PROKAR_NTER_METHYL"/>
    <property type="match status" value="1"/>
</dbReference>
<dbReference type="Proteomes" id="UP000611629">
    <property type="component" value="Unassembled WGS sequence"/>
</dbReference>
<dbReference type="Pfam" id="PF07963">
    <property type="entry name" value="N_methyl"/>
    <property type="match status" value="1"/>
</dbReference>
<dbReference type="RefSeq" id="WP_179237990.1">
    <property type="nucleotide sequence ID" value="NZ_JACBNQ010000008.1"/>
</dbReference>
<keyword evidence="1" id="KW-0812">Transmembrane</keyword>
<dbReference type="NCBIfam" id="TIGR02532">
    <property type="entry name" value="IV_pilin_GFxxxE"/>
    <property type="match status" value="1"/>
</dbReference>
<sequence length="175" mass="19909">MKCKKGYTLVELLITLAMTSFILVLIMTFFTANMNNITKIKNNSELQFHAQYILNFFSEKAMESKKVELVLDGSYINSKTNSKKEQIVSKISLRYGERANQCYIFEVKGIKIFYGKGKSGDSAYDELGTYVRELKIKPYPDGKSFAEAVGLKVTVVLVKGDEEYDASQLIYMRLS</sequence>
<comment type="caution">
    <text evidence="2">The sequence shown here is derived from an EMBL/GenBank/DDBJ whole genome shotgun (WGS) entry which is preliminary data.</text>
</comment>
<dbReference type="EMBL" id="JACBNQ010000008">
    <property type="protein sequence ID" value="NYB74287.1"/>
    <property type="molecule type" value="Genomic_DNA"/>
</dbReference>
<accession>A0A974GWA8</accession>
<keyword evidence="1" id="KW-0472">Membrane</keyword>
<evidence type="ECO:0000313" key="3">
    <source>
        <dbReference type="Proteomes" id="UP000611629"/>
    </source>
</evidence>
<gene>
    <name evidence="2" type="ORF">HZF24_09030</name>
</gene>
<evidence type="ECO:0000313" key="2">
    <source>
        <dbReference type="EMBL" id="NYB74287.1"/>
    </source>
</evidence>
<evidence type="ECO:0000256" key="1">
    <source>
        <dbReference type="SAM" id="Phobius"/>
    </source>
</evidence>
<feature type="transmembrane region" description="Helical" evidence="1">
    <location>
        <begin position="12"/>
        <end position="32"/>
    </location>
</feature>